<name>A0A0K1W0R6_9MOLU</name>
<sequence>MKYNRRKVFKIIFGIQWSNYKGDIFIIFSGWFITIITMVVWLAFKNAGENIVYDSFILASAIGIGTIRNCLFNFIKTIHDFQRHDFFQRLFSTRISKTLVFSTMILFNQIVNIIVTGSLILIAMAFEDQREIIKHVNWEIFLVGFFLLVFLSNAMAFAIGLSVKKLETAFVIGNIYYFGPVYLIGLGIPYKTLEKSEGVIIASFIFPQRYMLNIMASGWVNDPKMLDNTFSYGGNYWIPYVVSVVLILLALWLLVYIFKSKYENDNKKFKRYSNTKKHLGIIYAIKRSSSIEELDRIIELRNMLNKNVKVKTPKGRVKHKWKNQKN</sequence>
<proteinExistence type="predicted"/>
<organism evidence="2 3">
    <name type="scientific">Spiroplasma litorale</name>
    <dbReference type="NCBI Taxonomy" id="216942"/>
    <lineage>
        <taxon>Bacteria</taxon>
        <taxon>Bacillati</taxon>
        <taxon>Mycoplasmatota</taxon>
        <taxon>Mollicutes</taxon>
        <taxon>Entomoplasmatales</taxon>
        <taxon>Spiroplasmataceae</taxon>
        <taxon>Spiroplasma</taxon>
    </lineage>
</organism>
<feature type="transmembrane region" description="Helical" evidence="1">
    <location>
        <begin position="24"/>
        <end position="44"/>
    </location>
</feature>
<reference evidence="2 3" key="1">
    <citation type="journal article" date="2015" name="Genome Announc.">
        <title>Complete Genome Sequence of Spiroplasma litorale TN-1T (DSM 21781), a Bacterium Isolated from a Green-Eyed Horsefly (Tabanus nigrovittatus).</title>
        <authorList>
            <person name="Lo W.S."/>
            <person name="Lai Y.C."/>
            <person name="Lien Y.W."/>
            <person name="Wang T.H."/>
            <person name="Kuo C.H."/>
        </authorList>
    </citation>
    <scope>NUCLEOTIDE SEQUENCE [LARGE SCALE GENOMIC DNA]</scope>
    <source>
        <strain evidence="2 3">TN-1</strain>
    </source>
</reference>
<dbReference type="EMBL" id="CP012357">
    <property type="protein sequence ID" value="AKX33914.1"/>
    <property type="molecule type" value="Genomic_DNA"/>
</dbReference>
<evidence type="ECO:0000313" key="2">
    <source>
        <dbReference type="EMBL" id="AKX33914.1"/>
    </source>
</evidence>
<dbReference type="Proteomes" id="UP000067476">
    <property type="component" value="Chromosome"/>
</dbReference>
<keyword evidence="1" id="KW-0812">Transmembrane</keyword>
<keyword evidence="1" id="KW-1133">Transmembrane helix</keyword>
<feature type="transmembrane region" description="Helical" evidence="1">
    <location>
        <begin position="56"/>
        <end position="78"/>
    </location>
</feature>
<evidence type="ECO:0000313" key="3">
    <source>
        <dbReference type="Proteomes" id="UP000067476"/>
    </source>
</evidence>
<feature type="transmembrane region" description="Helical" evidence="1">
    <location>
        <begin position="237"/>
        <end position="258"/>
    </location>
</feature>
<evidence type="ECO:0000256" key="1">
    <source>
        <dbReference type="SAM" id="Phobius"/>
    </source>
</evidence>
<gene>
    <name evidence="2" type="ORF">SLITO_v1c02590</name>
</gene>
<keyword evidence="1" id="KW-0472">Membrane</keyword>
<dbReference type="STRING" id="216942.SLITO_v1c02590"/>
<protein>
    <submittedName>
        <fullName evidence="2">Uncharacterized protein</fullName>
    </submittedName>
</protein>
<dbReference type="KEGG" id="sll:SLITO_v1c02590"/>
<dbReference type="AlphaFoldDB" id="A0A0K1W0R6"/>
<dbReference type="RefSeq" id="WP_075058012.1">
    <property type="nucleotide sequence ID" value="NZ_CP012357.1"/>
</dbReference>
<dbReference type="PATRIC" id="fig|216942.3.peg.261"/>
<keyword evidence="3" id="KW-1185">Reference proteome</keyword>
<dbReference type="OrthoDB" id="391926at2"/>
<feature type="transmembrane region" description="Helical" evidence="1">
    <location>
        <begin position="99"/>
        <end position="126"/>
    </location>
</feature>
<feature type="transmembrane region" description="Helical" evidence="1">
    <location>
        <begin position="168"/>
        <end position="188"/>
    </location>
</feature>
<feature type="transmembrane region" description="Helical" evidence="1">
    <location>
        <begin position="138"/>
        <end position="161"/>
    </location>
</feature>
<accession>A0A0K1W0R6</accession>